<evidence type="ECO:0000313" key="2">
    <source>
        <dbReference type="Proteomes" id="UP000290288"/>
    </source>
</evidence>
<reference evidence="1 2" key="1">
    <citation type="submission" date="2019-01" db="EMBL/GenBank/DDBJ databases">
        <title>Draft genome sequence of Psathyrella aberdarensis IHI B618.</title>
        <authorList>
            <person name="Buettner E."/>
            <person name="Kellner H."/>
        </authorList>
    </citation>
    <scope>NUCLEOTIDE SEQUENCE [LARGE SCALE GENOMIC DNA]</scope>
    <source>
        <strain evidence="1 2">IHI B618</strain>
    </source>
</reference>
<name>A0A4Q2CYL4_9AGAR</name>
<evidence type="ECO:0000313" key="1">
    <source>
        <dbReference type="EMBL" id="RXW11206.1"/>
    </source>
</evidence>
<accession>A0A4Q2CYL4</accession>
<keyword evidence="2" id="KW-1185">Reference proteome</keyword>
<protein>
    <submittedName>
        <fullName evidence="1">Uncharacterized protein</fullName>
    </submittedName>
</protein>
<comment type="caution">
    <text evidence="1">The sequence shown here is derived from an EMBL/GenBank/DDBJ whole genome shotgun (WGS) entry which is preliminary data.</text>
</comment>
<sequence length="93" mass="9894">MSATGTVLAQVWHSPTWAGQSAYAAGATTVGGPKVAPLHAARDRKQLKIDATTYTQAQNSGARPEIRNKPALNKYLKQVGFTLLPEDDKSGSE</sequence>
<organism evidence="1 2">
    <name type="scientific">Candolleomyces aberdarensis</name>
    <dbReference type="NCBI Taxonomy" id="2316362"/>
    <lineage>
        <taxon>Eukaryota</taxon>
        <taxon>Fungi</taxon>
        <taxon>Dikarya</taxon>
        <taxon>Basidiomycota</taxon>
        <taxon>Agaricomycotina</taxon>
        <taxon>Agaricomycetes</taxon>
        <taxon>Agaricomycetidae</taxon>
        <taxon>Agaricales</taxon>
        <taxon>Agaricineae</taxon>
        <taxon>Psathyrellaceae</taxon>
        <taxon>Candolleomyces</taxon>
    </lineage>
</organism>
<dbReference type="Proteomes" id="UP000290288">
    <property type="component" value="Unassembled WGS sequence"/>
</dbReference>
<gene>
    <name evidence="1" type="ORF">EST38_g14649</name>
</gene>
<dbReference type="AlphaFoldDB" id="A0A4Q2CYL4"/>
<proteinExistence type="predicted"/>
<dbReference type="EMBL" id="SDEE01002190">
    <property type="protein sequence ID" value="RXW11206.1"/>
    <property type="molecule type" value="Genomic_DNA"/>
</dbReference>